<evidence type="ECO:0000313" key="2">
    <source>
        <dbReference type="EMBL" id="QAX78908.1"/>
    </source>
</evidence>
<keyword evidence="3" id="KW-1185">Reference proteome</keyword>
<reference evidence="3" key="1">
    <citation type="submission" date="2018-09" db="EMBL/GenBank/DDBJ databases">
        <title>Yersinia hibernicus sp. nov.</title>
        <authorList>
            <person name="Nguyen S.V."/>
            <person name="Mundanda D.M."/>
            <person name="Anes J."/>
            <person name="Fanning S."/>
        </authorList>
    </citation>
    <scope>NUCLEOTIDE SEQUENCE [LARGE SCALE GENOMIC DNA]</scope>
    <source>
        <strain evidence="3">CFS1934</strain>
    </source>
</reference>
<sequence length="350" mass="40187">MDIIKIQDQIDRNRKTVSFDSYDITIKQVYDMLAEGIIDISPEYQRHFIWDETRQSQLIESIFLGIPVPSLYMATNRDSSWDVVDGVQRLSTIINFIGSETEPALEGHYNQLTLEGLEKLDSMNGLTFDRMPKQLQIMFLTRSIKLTVLNDRSDFSVRYDLFERLNTGGVILHPQEIRNCVYTGEFNDFIKKCAENVNFKAVVKLTENAKKTGNLEELVLKFFAYYENSIEFTHSVKGFLNDYMENKTTSFKNKKNLESIFTETFEFLNDSLPNGIVRGNRVNITPIVLYEAISVGTAMALKIKNKNDLSKETLIELLNSSELKKYTTGATNSRKALTARNEIVKSELIK</sequence>
<dbReference type="PANTHER" id="PTHR39639:SF1">
    <property type="entry name" value="DUF262 DOMAIN-CONTAINING PROTEIN"/>
    <property type="match status" value="1"/>
</dbReference>
<evidence type="ECO:0000259" key="1">
    <source>
        <dbReference type="Pfam" id="PF03235"/>
    </source>
</evidence>
<proteinExistence type="predicted"/>
<dbReference type="Proteomes" id="UP000288804">
    <property type="component" value="Chromosome"/>
</dbReference>
<name>A0ABX5R0A0_9GAMM</name>
<dbReference type="PANTHER" id="PTHR39639">
    <property type="entry name" value="CHROMOSOME 16, WHOLE GENOME SHOTGUN SEQUENCE"/>
    <property type="match status" value="1"/>
</dbReference>
<dbReference type="InterPro" id="IPR004919">
    <property type="entry name" value="GmrSD_N"/>
</dbReference>
<accession>A0ABX5R0A0</accession>
<organism evidence="2 3">
    <name type="scientific">Yersinia hibernica</name>
    <dbReference type="NCBI Taxonomy" id="2339259"/>
    <lineage>
        <taxon>Bacteria</taxon>
        <taxon>Pseudomonadati</taxon>
        <taxon>Pseudomonadota</taxon>
        <taxon>Gammaproteobacteria</taxon>
        <taxon>Enterobacterales</taxon>
        <taxon>Yersiniaceae</taxon>
        <taxon>Yersinia</taxon>
    </lineage>
</organism>
<gene>
    <name evidence="2" type="ORF">D5F51_10280</name>
</gene>
<dbReference type="RefSeq" id="WP_129196552.1">
    <property type="nucleotide sequence ID" value="NZ_CP032487.1"/>
</dbReference>
<feature type="domain" description="GmrSD restriction endonucleases N-terminal" evidence="1">
    <location>
        <begin position="31"/>
        <end position="182"/>
    </location>
</feature>
<dbReference type="EMBL" id="CP032487">
    <property type="protein sequence ID" value="QAX78908.1"/>
    <property type="molecule type" value="Genomic_DNA"/>
</dbReference>
<evidence type="ECO:0000313" key="3">
    <source>
        <dbReference type="Proteomes" id="UP000288804"/>
    </source>
</evidence>
<protein>
    <submittedName>
        <fullName evidence="2">DUF262 domain-containing protein</fullName>
    </submittedName>
</protein>
<dbReference type="Pfam" id="PF03235">
    <property type="entry name" value="GmrSD_N"/>
    <property type="match status" value="1"/>
</dbReference>